<dbReference type="SMART" id="SM00729">
    <property type="entry name" value="Elp3"/>
    <property type="match status" value="1"/>
</dbReference>
<dbReference type="InterPro" id="IPR006638">
    <property type="entry name" value="Elp3/MiaA/NifB-like_rSAM"/>
</dbReference>
<dbReference type="Gene3D" id="3.40.50.280">
    <property type="entry name" value="Cobalamin-binding domain"/>
    <property type="match status" value="1"/>
</dbReference>
<keyword evidence="5" id="KW-0411">Iron-sulfur</keyword>
<evidence type="ECO:0000256" key="3">
    <source>
        <dbReference type="ARBA" id="ARBA00022723"/>
    </source>
</evidence>
<comment type="caution">
    <text evidence="8">The sequence shown here is derived from an EMBL/GenBank/DDBJ whole genome shotgun (WGS) entry which is preliminary data.</text>
</comment>
<dbReference type="GO" id="GO:0051539">
    <property type="term" value="F:4 iron, 4 sulfur cluster binding"/>
    <property type="evidence" value="ECO:0007669"/>
    <property type="project" value="UniProtKB-KW"/>
</dbReference>
<sequence>MKILFFGKGQEMLSIEYLSAALKNAGHKVELLFDPGFDDNIGFINIPLLKKLFSEKMVIENIKKMSPDLIAFSCPWHLYPFVAETASLVKKRFNIPIVVGGGYPTIAPDHMIKNKDIDMICIGEGEEAIVELADKIEKGVDYFDTLNFWFKRNGEIIKNPPRVLLQNLDLLPFPDREIFHKFGCFAGNLYFIAGRGCPHKCSYCCEHAFERIYQGKGKYVRLRSVENVIEELGECVKKYNVKHIHSEDDLFAISHKWLAEFCEEYRKKIKVPFYCHVRPGSLTDEDLENLKSAGCNDIYFGIDAGNYEVRTNLLNRKIKDETIYEQVKLVKKHGMRLSTSVMFGIPGETPEQMHETFKMIKEIGSYCVYVTVYYPFYNTELYNYAVEKGYLMQESIESVMKGLGSVYRASFLENENNDLVLIFRNILPAYMRFSFLRPLIDLVIRKRFVGLSRLIDLFFTPFSYSTVGWFKVREAIKIFFVFMKIRFKNSFFKKY</sequence>
<dbReference type="SFLD" id="SFLDS00029">
    <property type="entry name" value="Radical_SAM"/>
    <property type="match status" value="1"/>
</dbReference>
<dbReference type="SUPFAM" id="SSF102114">
    <property type="entry name" value="Radical SAM enzymes"/>
    <property type="match status" value="1"/>
</dbReference>
<dbReference type="InterPro" id="IPR006158">
    <property type="entry name" value="Cobalamin-bd"/>
</dbReference>
<reference evidence="8 9" key="1">
    <citation type="journal article" date="2016" name="Nat. Commun.">
        <title>Thousands of microbial genomes shed light on interconnected biogeochemical processes in an aquifer system.</title>
        <authorList>
            <person name="Anantharaman K."/>
            <person name="Brown C.T."/>
            <person name="Hug L.A."/>
            <person name="Sharon I."/>
            <person name="Castelle C.J."/>
            <person name="Probst A.J."/>
            <person name="Thomas B.C."/>
            <person name="Singh A."/>
            <person name="Wilkins M.J."/>
            <person name="Karaoz U."/>
            <person name="Brodie E.L."/>
            <person name="Williams K.H."/>
            <person name="Hubbard S.S."/>
            <person name="Banfield J.F."/>
        </authorList>
    </citation>
    <scope>NUCLEOTIDE SEQUENCE [LARGE SCALE GENOMIC DNA]</scope>
</reference>
<dbReference type="GO" id="GO:0031419">
    <property type="term" value="F:cobalamin binding"/>
    <property type="evidence" value="ECO:0007669"/>
    <property type="project" value="InterPro"/>
</dbReference>
<feature type="domain" description="Radical SAM core" evidence="7">
    <location>
        <begin position="181"/>
        <end position="408"/>
    </location>
</feature>
<dbReference type="PROSITE" id="PS51918">
    <property type="entry name" value="RADICAL_SAM"/>
    <property type="match status" value="1"/>
</dbReference>
<name>A0A1F7RWY5_9BACT</name>
<dbReference type="InterPro" id="IPR007197">
    <property type="entry name" value="rSAM"/>
</dbReference>
<keyword evidence="3" id="KW-0479">Metal-binding</keyword>
<dbReference type="CDD" id="cd02068">
    <property type="entry name" value="radical_SAM_B12_BD"/>
    <property type="match status" value="1"/>
</dbReference>
<gene>
    <name evidence="8" type="ORF">A2149_04630</name>
</gene>
<evidence type="ECO:0000313" key="9">
    <source>
        <dbReference type="Proteomes" id="UP000178435"/>
    </source>
</evidence>
<dbReference type="InterPro" id="IPR051198">
    <property type="entry name" value="BchE-like"/>
</dbReference>
<keyword evidence="2" id="KW-0949">S-adenosyl-L-methionine</keyword>
<evidence type="ECO:0000256" key="1">
    <source>
        <dbReference type="ARBA" id="ARBA00001966"/>
    </source>
</evidence>
<dbReference type="SFLD" id="SFLDG01123">
    <property type="entry name" value="methyltransferase_(Class_B)"/>
    <property type="match status" value="1"/>
</dbReference>
<keyword evidence="4" id="KW-0408">Iron</keyword>
<dbReference type="Gene3D" id="3.80.30.20">
    <property type="entry name" value="tm_1862 like domain"/>
    <property type="match status" value="1"/>
</dbReference>
<evidence type="ECO:0000313" key="8">
    <source>
        <dbReference type="EMBL" id="OGL45524.1"/>
    </source>
</evidence>
<evidence type="ECO:0000256" key="4">
    <source>
        <dbReference type="ARBA" id="ARBA00023004"/>
    </source>
</evidence>
<evidence type="ECO:0000259" key="7">
    <source>
        <dbReference type="PROSITE" id="PS51918"/>
    </source>
</evidence>
<organism evidence="8 9">
    <name type="scientific">Candidatus Schekmanbacteria bacterium RBG_16_38_11</name>
    <dbReference type="NCBI Taxonomy" id="1817880"/>
    <lineage>
        <taxon>Bacteria</taxon>
        <taxon>Candidatus Schekmaniibacteriota</taxon>
    </lineage>
</organism>
<proteinExistence type="predicted"/>
<evidence type="ECO:0000259" key="6">
    <source>
        <dbReference type="PROSITE" id="PS51332"/>
    </source>
</evidence>
<comment type="cofactor">
    <cofactor evidence="1">
        <name>[4Fe-4S] cluster</name>
        <dbReference type="ChEBI" id="CHEBI:49883"/>
    </cofactor>
</comment>
<feature type="domain" description="B12-binding" evidence="6">
    <location>
        <begin position="1"/>
        <end position="143"/>
    </location>
</feature>
<dbReference type="CDD" id="cd01335">
    <property type="entry name" value="Radical_SAM"/>
    <property type="match status" value="1"/>
</dbReference>
<dbReference type="SUPFAM" id="SSF52242">
    <property type="entry name" value="Cobalamin (vitamin B12)-binding domain"/>
    <property type="match status" value="1"/>
</dbReference>
<dbReference type="Pfam" id="PF04055">
    <property type="entry name" value="Radical_SAM"/>
    <property type="match status" value="1"/>
</dbReference>
<protein>
    <submittedName>
        <fullName evidence="8">Uncharacterized protein</fullName>
    </submittedName>
</protein>
<accession>A0A1F7RWY5</accession>
<dbReference type="PROSITE" id="PS51332">
    <property type="entry name" value="B12_BINDING"/>
    <property type="match status" value="1"/>
</dbReference>
<dbReference type="AlphaFoldDB" id="A0A1F7RWY5"/>
<dbReference type="EMBL" id="MGDF01000090">
    <property type="protein sequence ID" value="OGL45524.1"/>
    <property type="molecule type" value="Genomic_DNA"/>
</dbReference>
<dbReference type="PANTHER" id="PTHR43409">
    <property type="entry name" value="ANAEROBIC MAGNESIUM-PROTOPORPHYRIN IX MONOMETHYL ESTER CYCLASE-RELATED"/>
    <property type="match status" value="1"/>
</dbReference>
<dbReference type="GO" id="GO:0046872">
    <property type="term" value="F:metal ion binding"/>
    <property type="evidence" value="ECO:0007669"/>
    <property type="project" value="UniProtKB-KW"/>
</dbReference>
<dbReference type="GO" id="GO:0003824">
    <property type="term" value="F:catalytic activity"/>
    <property type="evidence" value="ECO:0007669"/>
    <property type="project" value="InterPro"/>
</dbReference>
<evidence type="ECO:0000256" key="5">
    <source>
        <dbReference type="ARBA" id="ARBA00023014"/>
    </source>
</evidence>
<dbReference type="InterPro" id="IPR036724">
    <property type="entry name" value="Cobalamin-bd_sf"/>
</dbReference>
<evidence type="ECO:0000256" key="2">
    <source>
        <dbReference type="ARBA" id="ARBA00022691"/>
    </source>
</evidence>
<dbReference type="Pfam" id="PF02310">
    <property type="entry name" value="B12-binding"/>
    <property type="match status" value="1"/>
</dbReference>
<dbReference type="SFLD" id="SFLDG01082">
    <property type="entry name" value="B12-binding_domain_containing"/>
    <property type="match status" value="1"/>
</dbReference>
<dbReference type="InterPro" id="IPR023404">
    <property type="entry name" value="rSAM_horseshoe"/>
</dbReference>
<dbReference type="Proteomes" id="UP000178435">
    <property type="component" value="Unassembled WGS sequence"/>
</dbReference>
<dbReference type="InterPro" id="IPR034466">
    <property type="entry name" value="Methyltransferase_Class_B"/>
</dbReference>
<dbReference type="InterPro" id="IPR058240">
    <property type="entry name" value="rSAM_sf"/>
</dbReference>